<reference evidence="1 2" key="1">
    <citation type="journal article" date="2022" name="Allergy">
        <title>Genome assembly and annotation of Periplaneta americana reveal a comprehensive cockroach allergen profile.</title>
        <authorList>
            <person name="Wang L."/>
            <person name="Xiong Q."/>
            <person name="Saelim N."/>
            <person name="Wang L."/>
            <person name="Nong W."/>
            <person name="Wan A.T."/>
            <person name="Shi M."/>
            <person name="Liu X."/>
            <person name="Cao Q."/>
            <person name="Hui J.H.L."/>
            <person name="Sookrung N."/>
            <person name="Leung T.F."/>
            <person name="Tungtrongchitr A."/>
            <person name="Tsui S.K.W."/>
        </authorList>
    </citation>
    <scope>NUCLEOTIDE SEQUENCE [LARGE SCALE GENOMIC DNA]</scope>
    <source>
        <strain evidence="1">PWHHKU_190912</strain>
    </source>
</reference>
<name>A0ABQ8S3G2_PERAM</name>
<protein>
    <submittedName>
        <fullName evidence="1">Uncharacterized protein</fullName>
    </submittedName>
</protein>
<dbReference type="Proteomes" id="UP001148838">
    <property type="component" value="Unassembled WGS sequence"/>
</dbReference>
<organism evidence="1 2">
    <name type="scientific">Periplaneta americana</name>
    <name type="common">American cockroach</name>
    <name type="synonym">Blatta americana</name>
    <dbReference type="NCBI Taxonomy" id="6978"/>
    <lineage>
        <taxon>Eukaryota</taxon>
        <taxon>Metazoa</taxon>
        <taxon>Ecdysozoa</taxon>
        <taxon>Arthropoda</taxon>
        <taxon>Hexapoda</taxon>
        <taxon>Insecta</taxon>
        <taxon>Pterygota</taxon>
        <taxon>Neoptera</taxon>
        <taxon>Polyneoptera</taxon>
        <taxon>Dictyoptera</taxon>
        <taxon>Blattodea</taxon>
        <taxon>Blattoidea</taxon>
        <taxon>Blattidae</taxon>
        <taxon>Blattinae</taxon>
        <taxon>Periplaneta</taxon>
    </lineage>
</organism>
<sequence length="117" mass="12997">MPCPSQTSGFNVPNYVRRICRTSIFANGLRTAAADHSFIRQPLSGAYVVSDSFNIRCKMPVGTQTWSNVEVCSVIQFSRLKDTSPAKVHRQLIEVYGLRCKCHVTGTARRGDSGERC</sequence>
<gene>
    <name evidence="1" type="ORF">ANN_24492</name>
</gene>
<keyword evidence="2" id="KW-1185">Reference proteome</keyword>
<accession>A0ABQ8S3G2</accession>
<proteinExistence type="predicted"/>
<evidence type="ECO:0000313" key="2">
    <source>
        <dbReference type="Proteomes" id="UP001148838"/>
    </source>
</evidence>
<dbReference type="EMBL" id="JAJSOF020000037">
    <property type="protein sequence ID" value="KAJ4428455.1"/>
    <property type="molecule type" value="Genomic_DNA"/>
</dbReference>
<comment type="caution">
    <text evidence="1">The sequence shown here is derived from an EMBL/GenBank/DDBJ whole genome shotgun (WGS) entry which is preliminary data.</text>
</comment>
<evidence type="ECO:0000313" key="1">
    <source>
        <dbReference type="EMBL" id="KAJ4428455.1"/>
    </source>
</evidence>